<dbReference type="EC" id="6.1.1.15" evidence="1"/>
<evidence type="ECO:0000256" key="1">
    <source>
        <dbReference type="ARBA" id="ARBA00012831"/>
    </source>
</evidence>
<organism evidence="11 12">
    <name type="scientific">Candidatus Kaiserbacteria bacterium RIFCSPHIGHO2_02_FULL_55_17</name>
    <dbReference type="NCBI Taxonomy" id="1798496"/>
    <lineage>
        <taxon>Bacteria</taxon>
        <taxon>Candidatus Kaiseribacteriota</taxon>
    </lineage>
</organism>
<dbReference type="Proteomes" id="UP000177232">
    <property type="component" value="Unassembled WGS sequence"/>
</dbReference>
<evidence type="ECO:0000256" key="3">
    <source>
        <dbReference type="ARBA" id="ARBA00022598"/>
    </source>
</evidence>
<dbReference type="PRINTS" id="PR01046">
    <property type="entry name" value="TRNASYNTHPRO"/>
</dbReference>
<dbReference type="InterPro" id="IPR036621">
    <property type="entry name" value="Anticodon-bd_dom_sf"/>
</dbReference>
<evidence type="ECO:0000256" key="9">
    <source>
        <dbReference type="ARBA" id="ARBA00047671"/>
    </source>
</evidence>
<name>A0A1F6DTD0_9BACT</name>
<dbReference type="InterPro" id="IPR050062">
    <property type="entry name" value="Pro-tRNA_synthetase"/>
</dbReference>
<evidence type="ECO:0000313" key="12">
    <source>
        <dbReference type="Proteomes" id="UP000177232"/>
    </source>
</evidence>
<dbReference type="InterPro" id="IPR002316">
    <property type="entry name" value="Pro-tRNA-ligase_IIa"/>
</dbReference>
<dbReference type="GO" id="GO:0005829">
    <property type="term" value="C:cytosol"/>
    <property type="evidence" value="ECO:0007669"/>
    <property type="project" value="TreeGrafter"/>
</dbReference>
<sequence>MRQSQLFTKTRREAPADEVAKNAQLLVRAGYIHKEMAGVYSYLPLGLRTLNNIVQIIREEMNAIGGQELVMTALQDKELWSRTDRWDDDKVDNWFKTSFKSGGETGLAITHEEPLTRVMTEHISSYRDLPVSAYQFQNKFRNELRAKSGIMRGKEFLMKDLYSFSRDEAEHKAFYDKAREAYKKVFERMGIGEQTYVTFASGGIFSEFSEEFQTVSDAGEDTIFVDEDKRIAVNKEVCTDETLAKLGLEKGKLMEKKAIEAGNIFNLGTRFSEPLGLYYRDETGARKPVVMGSYGIGPTRLMGIIVEVLADGKGLVWPESVAPFAYHLVSLGHGGDEISKTADALYEDLMKRGVEVLYDDRDLRAGEKFAESDLLGIPKRIVVGKETVATGIFEVVNRATGAVEKISRSELLSRLVSSA</sequence>
<dbReference type="InterPro" id="IPR006195">
    <property type="entry name" value="aa-tRNA-synth_II"/>
</dbReference>
<evidence type="ECO:0000256" key="7">
    <source>
        <dbReference type="ARBA" id="ARBA00023146"/>
    </source>
</evidence>
<reference evidence="11 12" key="1">
    <citation type="journal article" date="2016" name="Nat. Commun.">
        <title>Thousands of microbial genomes shed light on interconnected biogeochemical processes in an aquifer system.</title>
        <authorList>
            <person name="Anantharaman K."/>
            <person name="Brown C.T."/>
            <person name="Hug L.A."/>
            <person name="Sharon I."/>
            <person name="Castelle C.J."/>
            <person name="Probst A.J."/>
            <person name="Thomas B.C."/>
            <person name="Singh A."/>
            <person name="Wilkins M.J."/>
            <person name="Karaoz U."/>
            <person name="Brodie E.L."/>
            <person name="Williams K.H."/>
            <person name="Hubbard S.S."/>
            <person name="Banfield J.F."/>
        </authorList>
    </citation>
    <scope>NUCLEOTIDE SEQUENCE [LARGE SCALE GENOMIC DNA]</scope>
</reference>
<gene>
    <name evidence="11" type="ORF">A3C94_01015</name>
</gene>
<dbReference type="CDD" id="cd00861">
    <property type="entry name" value="ProRS_anticodon_short"/>
    <property type="match status" value="1"/>
</dbReference>
<evidence type="ECO:0000259" key="10">
    <source>
        <dbReference type="PROSITE" id="PS50862"/>
    </source>
</evidence>
<dbReference type="InterPro" id="IPR004154">
    <property type="entry name" value="Anticodon-bd"/>
</dbReference>
<dbReference type="Gene3D" id="3.30.930.10">
    <property type="entry name" value="Bira Bifunctional Protein, Domain 2"/>
    <property type="match status" value="1"/>
</dbReference>
<evidence type="ECO:0000256" key="8">
    <source>
        <dbReference type="ARBA" id="ARBA00029731"/>
    </source>
</evidence>
<evidence type="ECO:0000313" key="11">
    <source>
        <dbReference type="EMBL" id="OGG64663.1"/>
    </source>
</evidence>
<accession>A0A1F6DTD0</accession>
<keyword evidence="3" id="KW-0436">Ligase</keyword>
<dbReference type="STRING" id="1798496.A3C94_01015"/>
<keyword evidence="6" id="KW-0648">Protein biosynthesis</keyword>
<dbReference type="SUPFAM" id="SSF55681">
    <property type="entry name" value="Class II aaRS and biotin synthetases"/>
    <property type="match status" value="1"/>
</dbReference>
<keyword evidence="4" id="KW-0547">Nucleotide-binding</keyword>
<dbReference type="GO" id="GO:0004827">
    <property type="term" value="F:proline-tRNA ligase activity"/>
    <property type="evidence" value="ECO:0007669"/>
    <property type="project" value="UniProtKB-EC"/>
</dbReference>
<keyword evidence="5" id="KW-0067">ATP-binding</keyword>
<dbReference type="InterPro" id="IPR002314">
    <property type="entry name" value="aa-tRNA-synt_IIb"/>
</dbReference>
<dbReference type="AlphaFoldDB" id="A0A1F6DTD0"/>
<evidence type="ECO:0000256" key="4">
    <source>
        <dbReference type="ARBA" id="ARBA00022741"/>
    </source>
</evidence>
<dbReference type="EMBL" id="MFLJ01000015">
    <property type="protein sequence ID" value="OGG64663.1"/>
    <property type="molecule type" value="Genomic_DNA"/>
</dbReference>
<dbReference type="PANTHER" id="PTHR42753">
    <property type="entry name" value="MITOCHONDRIAL RIBOSOME PROTEIN L39/PROLYL-TRNA LIGASE FAMILY MEMBER"/>
    <property type="match status" value="1"/>
</dbReference>
<evidence type="ECO:0000256" key="6">
    <source>
        <dbReference type="ARBA" id="ARBA00022917"/>
    </source>
</evidence>
<protein>
    <recommendedName>
        <fullName evidence="2">Proline--tRNA ligase</fullName>
        <ecNumber evidence="1">6.1.1.15</ecNumber>
    </recommendedName>
    <alternativeName>
        <fullName evidence="8">Prolyl-tRNA synthetase</fullName>
    </alternativeName>
</protein>
<comment type="caution">
    <text evidence="11">The sequence shown here is derived from an EMBL/GenBank/DDBJ whole genome shotgun (WGS) entry which is preliminary data.</text>
</comment>
<dbReference type="PROSITE" id="PS50862">
    <property type="entry name" value="AA_TRNA_LIGASE_II"/>
    <property type="match status" value="1"/>
</dbReference>
<dbReference type="GO" id="GO:0006433">
    <property type="term" value="P:prolyl-tRNA aminoacylation"/>
    <property type="evidence" value="ECO:0007669"/>
    <property type="project" value="InterPro"/>
</dbReference>
<dbReference type="Pfam" id="PF00587">
    <property type="entry name" value="tRNA-synt_2b"/>
    <property type="match status" value="1"/>
</dbReference>
<proteinExistence type="predicted"/>
<feature type="domain" description="Aminoacyl-transfer RNA synthetases class-II family profile" evidence="10">
    <location>
        <begin position="38"/>
        <end position="318"/>
    </location>
</feature>
<dbReference type="GO" id="GO:0005524">
    <property type="term" value="F:ATP binding"/>
    <property type="evidence" value="ECO:0007669"/>
    <property type="project" value="UniProtKB-KW"/>
</dbReference>
<evidence type="ECO:0000256" key="5">
    <source>
        <dbReference type="ARBA" id="ARBA00022840"/>
    </source>
</evidence>
<dbReference type="Gene3D" id="3.40.50.800">
    <property type="entry name" value="Anticodon-binding domain"/>
    <property type="match status" value="1"/>
</dbReference>
<dbReference type="SUPFAM" id="SSF52954">
    <property type="entry name" value="Class II aaRS ABD-related"/>
    <property type="match status" value="1"/>
</dbReference>
<dbReference type="InterPro" id="IPR045864">
    <property type="entry name" value="aa-tRNA-synth_II/BPL/LPL"/>
</dbReference>
<dbReference type="PANTHER" id="PTHR42753:SF2">
    <property type="entry name" value="PROLINE--TRNA LIGASE"/>
    <property type="match status" value="1"/>
</dbReference>
<evidence type="ECO:0000256" key="2">
    <source>
        <dbReference type="ARBA" id="ARBA00019110"/>
    </source>
</evidence>
<dbReference type="Pfam" id="PF03129">
    <property type="entry name" value="HGTP_anticodon"/>
    <property type="match status" value="1"/>
</dbReference>
<comment type="catalytic activity">
    <reaction evidence="9">
        <text>tRNA(Pro) + L-proline + ATP = L-prolyl-tRNA(Pro) + AMP + diphosphate</text>
        <dbReference type="Rhea" id="RHEA:14305"/>
        <dbReference type="Rhea" id="RHEA-COMP:9700"/>
        <dbReference type="Rhea" id="RHEA-COMP:9702"/>
        <dbReference type="ChEBI" id="CHEBI:30616"/>
        <dbReference type="ChEBI" id="CHEBI:33019"/>
        <dbReference type="ChEBI" id="CHEBI:60039"/>
        <dbReference type="ChEBI" id="CHEBI:78442"/>
        <dbReference type="ChEBI" id="CHEBI:78532"/>
        <dbReference type="ChEBI" id="CHEBI:456215"/>
        <dbReference type="EC" id="6.1.1.15"/>
    </reaction>
</comment>
<dbReference type="InterPro" id="IPR044140">
    <property type="entry name" value="ProRS_anticodon_short"/>
</dbReference>
<keyword evidence="7 11" id="KW-0030">Aminoacyl-tRNA synthetase</keyword>